<reference evidence="1 3" key="1">
    <citation type="journal article" date="2024" name="Ann. Entomol. Soc. Am.">
        <title>Genomic analyses of the southern and eastern yellowjacket wasps (Hymenoptera: Vespidae) reveal evolutionary signatures of social life.</title>
        <authorList>
            <person name="Catto M.A."/>
            <person name="Caine P.B."/>
            <person name="Orr S.E."/>
            <person name="Hunt B.G."/>
            <person name="Goodisman M.A.D."/>
        </authorList>
    </citation>
    <scope>NUCLEOTIDE SEQUENCE [LARGE SCALE GENOMIC DNA]</scope>
    <source>
        <strain evidence="1">232</strain>
        <tissue evidence="1">Head and thorax</tissue>
    </source>
</reference>
<dbReference type="Proteomes" id="UP001607303">
    <property type="component" value="Unassembled WGS sequence"/>
</dbReference>
<proteinExistence type="predicted"/>
<gene>
    <name evidence="1" type="ORF">V1477_001563</name>
    <name evidence="2" type="ORF">V1477_001571</name>
</gene>
<evidence type="ECO:0000313" key="3">
    <source>
        <dbReference type="Proteomes" id="UP001607303"/>
    </source>
</evidence>
<evidence type="ECO:0000313" key="1">
    <source>
        <dbReference type="EMBL" id="KAL2750067.1"/>
    </source>
</evidence>
<organism evidence="1 3">
    <name type="scientific">Vespula maculifrons</name>
    <name type="common">Eastern yellow jacket</name>
    <name type="synonym">Wasp</name>
    <dbReference type="NCBI Taxonomy" id="7453"/>
    <lineage>
        <taxon>Eukaryota</taxon>
        <taxon>Metazoa</taxon>
        <taxon>Ecdysozoa</taxon>
        <taxon>Arthropoda</taxon>
        <taxon>Hexapoda</taxon>
        <taxon>Insecta</taxon>
        <taxon>Pterygota</taxon>
        <taxon>Neoptera</taxon>
        <taxon>Endopterygota</taxon>
        <taxon>Hymenoptera</taxon>
        <taxon>Apocrita</taxon>
        <taxon>Aculeata</taxon>
        <taxon>Vespoidea</taxon>
        <taxon>Vespidae</taxon>
        <taxon>Vespinae</taxon>
        <taxon>Vespula</taxon>
    </lineage>
</organism>
<evidence type="ECO:0000313" key="2">
    <source>
        <dbReference type="EMBL" id="KAL2750075.1"/>
    </source>
</evidence>
<dbReference type="AlphaFoldDB" id="A0ABD2CY71"/>
<dbReference type="SUPFAM" id="SSF55315">
    <property type="entry name" value="L30e-like"/>
    <property type="match status" value="1"/>
</dbReference>
<accession>A0ABD2CY71</accession>
<keyword evidence="3" id="KW-1185">Reference proteome</keyword>
<dbReference type="Gene3D" id="3.30.1330.30">
    <property type="match status" value="1"/>
</dbReference>
<name>A0ABD2CY71_VESMC</name>
<dbReference type="EMBL" id="JAYRBN010000025">
    <property type="protein sequence ID" value="KAL2750075.1"/>
    <property type="molecule type" value="Genomic_DNA"/>
</dbReference>
<comment type="caution">
    <text evidence="1">The sequence shown here is derived from an EMBL/GenBank/DDBJ whole genome shotgun (WGS) entry which is preliminary data.</text>
</comment>
<dbReference type="InterPro" id="IPR029064">
    <property type="entry name" value="Ribosomal_eL30-like_sf"/>
</dbReference>
<dbReference type="EMBL" id="JAYRBN010000025">
    <property type="protein sequence ID" value="KAL2750067.1"/>
    <property type="molecule type" value="Genomic_DNA"/>
</dbReference>
<protein>
    <submittedName>
        <fullName evidence="1">Uncharacterized protein</fullName>
    </submittedName>
</protein>
<sequence length="198" mass="23135">MLFSIRQLHLRVICNRKILDAFIAKPTTNLQRKCKYARWEHRKPIAIVNKNELFDDQNVNDTKILQRKRQSIMVRKIKSQKKVSPNEETLLDKESDKINNKKGWSDRIIKLKENDSITRSLMINVKSGKKRKKKDQILLEGYRLVKDGTEVGVKPKAILSSDIIYLTLYEDVKLFQIPYKTIQLWSNLTTSPGIIALD</sequence>